<dbReference type="SUPFAM" id="SSF53335">
    <property type="entry name" value="S-adenosyl-L-methionine-dependent methyltransferases"/>
    <property type="match status" value="1"/>
</dbReference>
<dbReference type="CDD" id="cd02440">
    <property type="entry name" value="AdoMet_MTases"/>
    <property type="match status" value="1"/>
</dbReference>
<evidence type="ECO:0000313" key="2">
    <source>
        <dbReference type="EMBL" id="EFQ36370.1"/>
    </source>
</evidence>
<dbReference type="STRING" id="645133.E3QZT2"/>
<name>E3QZT2_COLGM</name>
<organism evidence="3">
    <name type="scientific">Colletotrichum graminicola (strain M1.001 / M2 / FGSC 10212)</name>
    <name type="common">Maize anthracnose fungus</name>
    <name type="synonym">Glomerella graminicola</name>
    <dbReference type="NCBI Taxonomy" id="645133"/>
    <lineage>
        <taxon>Eukaryota</taxon>
        <taxon>Fungi</taxon>
        <taxon>Dikarya</taxon>
        <taxon>Ascomycota</taxon>
        <taxon>Pezizomycotina</taxon>
        <taxon>Sordariomycetes</taxon>
        <taxon>Hypocreomycetidae</taxon>
        <taxon>Glomerellales</taxon>
        <taxon>Glomerellaceae</taxon>
        <taxon>Colletotrichum</taxon>
        <taxon>Colletotrichum graminicola species complex</taxon>
    </lineage>
</organism>
<reference evidence="3" key="1">
    <citation type="journal article" date="2012" name="Nat. Genet.">
        <title>Lifestyle transitions in plant pathogenic Colletotrichum fungi deciphered by genome and transcriptome analyses.</title>
        <authorList>
            <person name="O'Connell R.J."/>
            <person name="Thon M.R."/>
            <person name="Hacquard S."/>
            <person name="Amyotte S.G."/>
            <person name="Kleemann J."/>
            <person name="Torres M.F."/>
            <person name="Damm U."/>
            <person name="Buiate E.A."/>
            <person name="Epstein L."/>
            <person name="Alkan N."/>
            <person name="Altmueller J."/>
            <person name="Alvarado-Balderrama L."/>
            <person name="Bauser C.A."/>
            <person name="Becker C."/>
            <person name="Birren B.W."/>
            <person name="Chen Z."/>
            <person name="Choi J."/>
            <person name="Crouch J.A."/>
            <person name="Duvick J.P."/>
            <person name="Farman M.A."/>
            <person name="Gan P."/>
            <person name="Heiman D."/>
            <person name="Henrissat B."/>
            <person name="Howard R.J."/>
            <person name="Kabbage M."/>
            <person name="Koch C."/>
            <person name="Kracher B."/>
            <person name="Kubo Y."/>
            <person name="Law A.D."/>
            <person name="Lebrun M.-H."/>
            <person name="Lee Y.-H."/>
            <person name="Miyara I."/>
            <person name="Moore N."/>
            <person name="Neumann U."/>
            <person name="Nordstroem K."/>
            <person name="Panaccione D.G."/>
            <person name="Panstruga R."/>
            <person name="Place M."/>
            <person name="Proctor R.H."/>
            <person name="Prusky D."/>
            <person name="Rech G."/>
            <person name="Reinhardt R."/>
            <person name="Rollins J.A."/>
            <person name="Rounsley S."/>
            <person name="Schardl C.L."/>
            <person name="Schwartz D.C."/>
            <person name="Shenoy N."/>
            <person name="Shirasu K."/>
            <person name="Sikhakolli U.R."/>
            <person name="Stueber K."/>
            <person name="Sukno S.A."/>
            <person name="Sweigard J.A."/>
            <person name="Takano Y."/>
            <person name="Takahara H."/>
            <person name="Trail F."/>
            <person name="van der Does H.C."/>
            <person name="Voll L.M."/>
            <person name="Will I."/>
            <person name="Young S."/>
            <person name="Zeng Q."/>
            <person name="Zhang J."/>
            <person name="Zhou S."/>
            <person name="Dickman M.B."/>
            <person name="Schulze-Lefert P."/>
            <person name="Ver Loren van Themaat E."/>
            <person name="Ma L.-J."/>
            <person name="Vaillancourt L.J."/>
        </authorList>
    </citation>
    <scope>NUCLEOTIDE SEQUENCE [LARGE SCALE GENOMIC DNA]</scope>
    <source>
        <strain evidence="3">M1.001 / M2 / FGSC 10212</strain>
    </source>
</reference>
<keyword evidence="2" id="KW-0489">Methyltransferase</keyword>
<dbReference type="GeneID" id="24416879"/>
<dbReference type="Proteomes" id="UP000008782">
    <property type="component" value="Unassembled WGS sequence"/>
</dbReference>
<evidence type="ECO:0000313" key="3">
    <source>
        <dbReference type="Proteomes" id="UP000008782"/>
    </source>
</evidence>
<keyword evidence="2" id="KW-0808">Transferase</keyword>
<dbReference type="AlphaFoldDB" id="E3QZT2"/>
<dbReference type="eggNOG" id="ENOG502STQS">
    <property type="taxonomic scope" value="Eukaryota"/>
</dbReference>
<keyword evidence="3" id="KW-1185">Reference proteome</keyword>
<dbReference type="PANTHER" id="PTHR43591">
    <property type="entry name" value="METHYLTRANSFERASE"/>
    <property type="match status" value="1"/>
</dbReference>
<gene>
    <name evidence="2" type="ORF">GLRG_11515</name>
</gene>
<dbReference type="GO" id="GO:0008168">
    <property type="term" value="F:methyltransferase activity"/>
    <property type="evidence" value="ECO:0007669"/>
    <property type="project" value="UniProtKB-KW"/>
</dbReference>
<dbReference type="EMBL" id="GG697420">
    <property type="protein sequence ID" value="EFQ36370.1"/>
    <property type="molecule type" value="Genomic_DNA"/>
</dbReference>
<dbReference type="Pfam" id="PF13489">
    <property type="entry name" value="Methyltransf_23"/>
    <property type="match status" value="1"/>
</dbReference>
<dbReference type="PANTHER" id="PTHR43591:SF24">
    <property type="entry name" value="2-METHOXY-6-POLYPRENYL-1,4-BENZOQUINOL METHYLASE, MITOCHONDRIAL"/>
    <property type="match status" value="1"/>
</dbReference>
<dbReference type="VEuPathDB" id="FungiDB:GLRG_11515"/>
<comment type="similarity">
    <text evidence="1">Belongs to the methyltransferase superfamily. LaeA methyltransferase family.</text>
</comment>
<dbReference type="Gene3D" id="3.40.50.150">
    <property type="entry name" value="Vaccinia Virus protein VP39"/>
    <property type="match status" value="1"/>
</dbReference>
<proteinExistence type="inferred from homology"/>
<dbReference type="HOGENOM" id="CLU_010595_2_1_1"/>
<protein>
    <submittedName>
        <fullName evidence="2">Methyltransferase domain-containing protein</fullName>
    </submittedName>
</protein>
<dbReference type="InterPro" id="IPR029063">
    <property type="entry name" value="SAM-dependent_MTases_sf"/>
</dbReference>
<dbReference type="OrthoDB" id="10017101at2759"/>
<dbReference type="GO" id="GO:0032259">
    <property type="term" value="P:methylation"/>
    <property type="evidence" value="ECO:0007669"/>
    <property type="project" value="UniProtKB-KW"/>
</dbReference>
<accession>E3QZT2</accession>
<sequence length="302" mass="32803">MATYISKGRSFASEDGPYQLPNDAAEHERLDAQYRAFAKVMGGKVFHAPAADGFPNRPRKILDIGCGTGIFTVQLARRFPSAEVIGVDLSPVPADRHGDTPNARFLLGSVADLLGRGELAAGSFDYVFQRLTILGIVGWEAHLRNVVAPLLAPGGVVELQEYDSMLRAGEGGCAGAAYDTELGDRWEWFRTWIKDTVDIGLDLRVGRRMAELLAGAGIDVVTRDVYDIPNAGPPSLRGGGGDEYWRTVVDTYWGVVERNSGPRRSPEVLAAMRKGYDETFVANIADLMVKLHVVVGRKPTTA</sequence>
<evidence type="ECO:0000256" key="1">
    <source>
        <dbReference type="ARBA" id="ARBA00038158"/>
    </source>
</evidence>
<dbReference type="RefSeq" id="XP_008100390.1">
    <property type="nucleotide sequence ID" value="XM_008102199.1"/>
</dbReference>